<dbReference type="AlphaFoldDB" id="A0A5C6XS08"/>
<evidence type="ECO:0000259" key="1">
    <source>
        <dbReference type="Pfam" id="PF13304"/>
    </source>
</evidence>
<dbReference type="OrthoDB" id="127554at2"/>
<evidence type="ECO:0000313" key="2">
    <source>
        <dbReference type="EMBL" id="TXD42637.1"/>
    </source>
</evidence>
<name>A0A5C6XS08_9DELT</name>
<dbReference type="SUPFAM" id="SSF52540">
    <property type="entry name" value="P-loop containing nucleoside triphosphate hydrolases"/>
    <property type="match status" value="1"/>
</dbReference>
<dbReference type="InterPro" id="IPR027417">
    <property type="entry name" value="P-loop_NTPase"/>
</dbReference>
<evidence type="ECO:0000313" key="3">
    <source>
        <dbReference type="Proteomes" id="UP000321046"/>
    </source>
</evidence>
<organism evidence="2 3">
    <name type="scientific">Lujinxingia vulgaris</name>
    <dbReference type="NCBI Taxonomy" id="2600176"/>
    <lineage>
        <taxon>Bacteria</taxon>
        <taxon>Deltaproteobacteria</taxon>
        <taxon>Bradymonadales</taxon>
        <taxon>Lujinxingiaceae</taxon>
        <taxon>Lujinxingia</taxon>
    </lineage>
</organism>
<dbReference type="RefSeq" id="WP_146972556.1">
    <property type="nucleotide sequence ID" value="NZ_VOSL01000014.1"/>
</dbReference>
<dbReference type="Gene3D" id="3.40.50.300">
    <property type="entry name" value="P-loop containing nucleotide triphosphate hydrolases"/>
    <property type="match status" value="1"/>
</dbReference>
<dbReference type="GO" id="GO:0000731">
    <property type="term" value="P:DNA synthesis involved in DNA repair"/>
    <property type="evidence" value="ECO:0007669"/>
    <property type="project" value="TreeGrafter"/>
</dbReference>
<comment type="caution">
    <text evidence="2">The sequence shown here is derived from an EMBL/GenBank/DDBJ whole genome shotgun (WGS) entry which is preliminary data.</text>
</comment>
<dbReference type="GO" id="GO:0006302">
    <property type="term" value="P:double-strand break repair"/>
    <property type="evidence" value="ECO:0007669"/>
    <property type="project" value="TreeGrafter"/>
</dbReference>
<dbReference type="PANTHER" id="PTHR32182:SF22">
    <property type="entry name" value="ATP-DEPENDENT ENDONUCLEASE, OLD FAMILY-RELATED"/>
    <property type="match status" value="1"/>
</dbReference>
<dbReference type="InterPro" id="IPR003959">
    <property type="entry name" value="ATPase_AAA_core"/>
</dbReference>
<sequence>MSFASPIKQLRIAGFKSIQLMDDLNLRSINILIGANGAGKSNLVSFFHMLTEMMEGRLQSWTRKQGSADRIVTFGVKETAHIFASVRFDRNGYDFTLAPTVDGGFVIQEEKTFFDGNLGPIKKSLGSGHNEVWLPKHYKKLSEQQNIVTHCYESISNWKIFHFHDTSDTAGVKRLGSLHDNEYLRPDASNLAAFLYRLKHEHEATYEQIRKTVSLAIPFFDDFVLKPQALPTEEEQIRLLWRQKDSDYPFWPSQLSDGSIRFICLATALLQPEPPSTIIIDEPELGLHPYAITLLGSLIRSASKRMQLIVSTQSVPLVNEFSIEDLIIVERENGASVFRRHDEKDFELWLEEYTVGELWEKNVLGGRPGPNKKAGQ</sequence>
<dbReference type="PIRSF" id="PIRSF029347">
    <property type="entry name" value="RecF"/>
    <property type="match status" value="1"/>
</dbReference>
<dbReference type="EMBL" id="VOSL01000014">
    <property type="protein sequence ID" value="TXD42637.1"/>
    <property type="molecule type" value="Genomic_DNA"/>
</dbReference>
<gene>
    <name evidence="2" type="ORF">FRC96_02925</name>
</gene>
<reference evidence="2 3" key="1">
    <citation type="submission" date="2019-08" db="EMBL/GenBank/DDBJ databases">
        <title>Bradymonadales sp. TMQ2.</title>
        <authorList>
            <person name="Liang Q."/>
        </authorList>
    </citation>
    <scope>NUCLEOTIDE SEQUENCE [LARGE SCALE GENOMIC DNA]</scope>
    <source>
        <strain evidence="2 3">TMQ2</strain>
    </source>
</reference>
<feature type="domain" description="ATPase AAA-type core" evidence="1">
    <location>
        <begin position="222"/>
        <end position="317"/>
    </location>
</feature>
<dbReference type="Pfam" id="PF13304">
    <property type="entry name" value="AAA_21"/>
    <property type="match status" value="1"/>
</dbReference>
<accession>A0A5C6XS08</accession>
<dbReference type="Proteomes" id="UP000321046">
    <property type="component" value="Unassembled WGS sequence"/>
</dbReference>
<dbReference type="GO" id="GO:0005524">
    <property type="term" value="F:ATP binding"/>
    <property type="evidence" value="ECO:0007669"/>
    <property type="project" value="InterPro"/>
</dbReference>
<dbReference type="GO" id="GO:0016887">
    <property type="term" value="F:ATP hydrolysis activity"/>
    <property type="evidence" value="ECO:0007669"/>
    <property type="project" value="InterPro"/>
</dbReference>
<protein>
    <submittedName>
        <fullName evidence="2">AAA family ATPase</fullName>
    </submittedName>
</protein>
<proteinExistence type="predicted"/>
<dbReference type="InterPro" id="IPR014555">
    <property type="entry name" value="RecF-like"/>
</dbReference>
<dbReference type="PANTHER" id="PTHR32182">
    <property type="entry name" value="DNA REPLICATION AND REPAIR PROTEIN RECF"/>
    <property type="match status" value="1"/>
</dbReference>
<dbReference type="CDD" id="cd00267">
    <property type="entry name" value="ABC_ATPase"/>
    <property type="match status" value="1"/>
</dbReference>